<reference evidence="12" key="1">
    <citation type="submission" date="2021-03" db="EMBL/GenBank/DDBJ databases">
        <title>The complete genome sequence of Acetobacter sp. TBRC 12339.</title>
        <authorList>
            <person name="Charoenyingcharoen P."/>
            <person name="Yukphan P."/>
        </authorList>
    </citation>
    <scope>NUCLEOTIDE SEQUENCE</scope>
    <source>
        <strain evidence="12">TBRC 12339</strain>
    </source>
</reference>
<dbReference type="InterPro" id="IPR029045">
    <property type="entry name" value="ClpP/crotonase-like_dom_sf"/>
</dbReference>
<gene>
    <name evidence="6" type="primary">clpP</name>
    <name evidence="12" type="ORF">J2D77_11920</name>
</gene>
<name>A0A939HLT5_9PROT</name>
<evidence type="ECO:0000256" key="1">
    <source>
        <dbReference type="ARBA" id="ARBA00007039"/>
    </source>
</evidence>
<comment type="function">
    <text evidence="6 10">Cleaves peptides in various proteins in a process that requires ATP hydrolysis. Has a chymotrypsin-like activity. Plays a major role in the degradation of misfolded proteins.</text>
</comment>
<feature type="active site" evidence="7">
    <location>
        <position position="112"/>
    </location>
</feature>
<dbReference type="Proteomes" id="UP000664073">
    <property type="component" value="Unassembled WGS sequence"/>
</dbReference>
<evidence type="ECO:0000256" key="2">
    <source>
        <dbReference type="ARBA" id="ARBA00022670"/>
    </source>
</evidence>
<dbReference type="EC" id="3.4.21.92" evidence="6 9"/>
<dbReference type="InterPro" id="IPR033135">
    <property type="entry name" value="ClpP_His_AS"/>
</dbReference>
<keyword evidence="4 6" id="KW-0720">Serine protease</keyword>
<dbReference type="PRINTS" id="PR00127">
    <property type="entry name" value="CLPPROTEASEP"/>
</dbReference>
<keyword evidence="6" id="KW-0963">Cytoplasm</keyword>
<protein>
    <recommendedName>
        <fullName evidence="6 11">ATP-dependent Clp protease proteolytic subunit</fullName>
        <ecNumber evidence="6 9">3.4.21.92</ecNumber>
    </recommendedName>
    <alternativeName>
        <fullName evidence="6">Endopeptidase Clp</fullName>
    </alternativeName>
</protein>
<dbReference type="Gene3D" id="3.90.226.10">
    <property type="entry name" value="2-enoyl-CoA Hydratase, Chain A, domain 1"/>
    <property type="match status" value="1"/>
</dbReference>
<dbReference type="FunFam" id="3.90.226.10:FF:000001">
    <property type="entry name" value="ATP-dependent Clp protease proteolytic subunit"/>
    <property type="match status" value="1"/>
</dbReference>
<evidence type="ECO:0000256" key="8">
    <source>
        <dbReference type="PROSITE-ProRule" id="PRU10086"/>
    </source>
</evidence>
<evidence type="ECO:0000313" key="12">
    <source>
        <dbReference type="EMBL" id="MBO1325862.1"/>
    </source>
</evidence>
<dbReference type="PANTHER" id="PTHR10381">
    <property type="entry name" value="ATP-DEPENDENT CLP PROTEASE PROTEOLYTIC SUBUNIT"/>
    <property type="match status" value="1"/>
</dbReference>
<evidence type="ECO:0000256" key="6">
    <source>
        <dbReference type="HAMAP-Rule" id="MF_00444"/>
    </source>
</evidence>
<evidence type="ECO:0000256" key="9">
    <source>
        <dbReference type="RuleBase" id="RU000549"/>
    </source>
</evidence>
<evidence type="ECO:0000256" key="3">
    <source>
        <dbReference type="ARBA" id="ARBA00022801"/>
    </source>
</evidence>
<keyword evidence="2 6" id="KW-0645">Protease</keyword>
<proteinExistence type="inferred from homology"/>
<evidence type="ECO:0000256" key="10">
    <source>
        <dbReference type="RuleBase" id="RU000550"/>
    </source>
</evidence>
<evidence type="ECO:0000256" key="11">
    <source>
        <dbReference type="RuleBase" id="RU003567"/>
    </source>
</evidence>
<dbReference type="EMBL" id="JAFVMH010000006">
    <property type="protein sequence ID" value="MBO1325862.1"/>
    <property type="molecule type" value="Genomic_DNA"/>
</dbReference>
<dbReference type="NCBIfam" id="NF009205">
    <property type="entry name" value="PRK12553.1"/>
    <property type="match status" value="1"/>
</dbReference>
<dbReference type="GO" id="GO:0004252">
    <property type="term" value="F:serine-type endopeptidase activity"/>
    <property type="evidence" value="ECO:0007669"/>
    <property type="project" value="UniProtKB-UniRule"/>
</dbReference>
<comment type="subunit">
    <text evidence="6">Fourteen ClpP subunits assemble into 2 heptameric rings which stack back to back to give a disk-like structure with a central cavity, resembling the structure of eukaryotic proteasomes.</text>
</comment>
<organism evidence="12 13">
    <name type="scientific">Acetobacter garciniae</name>
    <dbReference type="NCBI Taxonomy" id="2817435"/>
    <lineage>
        <taxon>Bacteria</taxon>
        <taxon>Pseudomonadati</taxon>
        <taxon>Pseudomonadota</taxon>
        <taxon>Alphaproteobacteria</taxon>
        <taxon>Acetobacterales</taxon>
        <taxon>Acetobacteraceae</taxon>
        <taxon>Acetobacter</taxon>
    </lineage>
</organism>
<dbReference type="GO" id="GO:0009368">
    <property type="term" value="C:endopeptidase Clp complex"/>
    <property type="evidence" value="ECO:0007669"/>
    <property type="project" value="TreeGrafter"/>
</dbReference>
<accession>A0A939HLT5</accession>
<dbReference type="InterPro" id="IPR001907">
    <property type="entry name" value="ClpP"/>
</dbReference>
<dbReference type="PROSITE" id="PS00382">
    <property type="entry name" value="CLP_PROTEASE_HIS"/>
    <property type="match status" value="1"/>
</dbReference>
<dbReference type="HAMAP" id="MF_00444">
    <property type="entry name" value="ClpP"/>
    <property type="match status" value="1"/>
</dbReference>
<dbReference type="Pfam" id="PF00574">
    <property type="entry name" value="CLP_protease"/>
    <property type="match status" value="1"/>
</dbReference>
<dbReference type="GO" id="GO:0005737">
    <property type="term" value="C:cytoplasm"/>
    <property type="evidence" value="ECO:0007669"/>
    <property type="project" value="UniProtKB-SubCell"/>
</dbReference>
<dbReference type="GO" id="GO:0006515">
    <property type="term" value="P:protein quality control for misfolded or incompletely synthesized proteins"/>
    <property type="evidence" value="ECO:0007669"/>
    <property type="project" value="TreeGrafter"/>
</dbReference>
<dbReference type="AlphaFoldDB" id="A0A939HLT5"/>
<evidence type="ECO:0000256" key="5">
    <source>
        <dbReference type="ARBA" id="ARBA00034021"/>
    </source>
</evidence>
<evidence type="ECO:0000313" key="13">
    <source>
        <dbReference type="Proteomes" id="UP000664073"/>
    </source>
</evidence>
<dbReference type="PROSITE" id="PS00381">
    <property type="entry name" value="CLP_PROTEASE_SER"/>
    <property type="match status" value="1"/>
</dbReference>
<comment type="subcellular location">
    <subcellularLocation>
        <location evidence="6">Cytoplasm</location>
    </subcellularLocation>
</comment>
<keyword evidence="13" id="KW-1185">Reference proteome</keyword>
<sequence>MSGMRDRDPVEIFSNALVPMVVEQTSRGERAFDIYSRLLQERIIFLTGPVYDQVASLISAQLLYLESVNPNKEISFYINSPGGVVSAGLAIYDTMQYIRSPVSTVCIGQAASMGSLLLAGGEKGRRFALPNARVMVHQPSGGAQGQASDIEIQAREILIIRQRLNEIYREHTGRTLEEIEQKLERDTYMSAGEAQSFGIVDEVISHHKATETGKKDKDHP</sequence>
<dbReference type="RefSeq" id="WP_207846511.1">
    <property type="nucleotide sequence ID" value="NZ_JAFVMH010000006.1"/>
</dbReference>
<keyword evidence="3 6" id="KW-0378">Hydrolase</keyword>
<comment type="catalytic activity">
    <reaction evidence="5 6 8">
        <text>Hydrolysis of proteins to small peptides in the presence of ATP and magnesium. alpha-casein is the usual test substrate. In the absence of ATP, only oligopeptides shorter than five residues are hydrolyzed (such as succinyl-Leu-Tyr-|-NHMec, and Leu-Tyr-Leu-|-Tyr-Trp, in which cleavage of the -Tyr-|-Leu- and -Tyr-|-Trp bonds also occurs).</text>
        <dbReference type="EC" id="3.4.21.92"/>
    </reaction>
</comment>
<dbReference type="NCBIfam" id="NF001368">
    <property type="entry name" value="PRK00277.1"/>
    <property type="match status" value="1"/>
</dbReference>
<dbReference type="InterPro" id="IPR023562">
    <property type="entry name" value="ClpP/TepA"/>
</dbReference>
<dbReference type="PANTHER" id="PTHR10381:SF11">
    <property type="entry name" value="ATP-DEPENDENT CLP PROTEASE PROTEOLYTIC SUBUNIT, MITOCHONDRIAL"/>
    <property type="match status" value="1"/>
</dbReference>
<dbReference type="GO" id="GO:0051117">
    <property type="term" value="F:ATPase binding"/>
    <property type="evidence" value="ECO:0007669"/>
    <property type="project" value="TreeGrafter"/>
</dbReference>
<dbReference type="GO" id="GO:0004176">
    <property type="term" value="F:ATP-dependent peptidase activity"/>
    <property type="evidence" value="ECO:0007669"/>
    <property type="project" value="InterPro"/>
</dbReference>
<dbReference type="SUPFAM" id="SSF52096">
    <property type="entry name" value="ClpP/crotonase"/>
    <property type="match status" value="1"/>
</dbReference>
<feature type="active site" evidence="6 8">
    <location>
        <position position="137"/>
    </location>
</feature>
<evidence type="ECO:0000256" key="7">
    <source>
        <dbReference type="PROSITE-ProRule" id="PRU10085"/>
    </source>
</evidence>
<feature type="active site" description="Nucleophile" evidence="6">
    <location>
        <position position="112"/>
    </location>
</feature>
<comment type="similarity">
    <text evidence="1 6 11">Belongs to the peptidase S14 family.</text>
</comment>
<dbReference type="CDD" id="cd07017">
    <property type="entry name" value="S14_ClpP_2"/>
    <property type="match status" value="1"/>
</dbReference>
<evidence type="ECO:0000256" key="4">
    <source>
        <dbReference type="ARBA" id="ARBA00022825"/>
    </source>
</evidence>
<dbReference type="InterPro" id="IPR018215">
    <property type="entry name" value="ClpP_Ser_AS"/>
</dbReference>
<comment type="caution">
    <text evidence="12">The sequence shown here is derived from an EMBL/GenBank/DDBJ whole genome shotgun (WGS) entry which is preliminary data.</text>
</comment>